<gene>
    <name evidence="1" type="ORF">PCOR1329_LOCUS9573</name>
</gene>
<evidence type="ECO:0000313" key="2">
    <source>
        <dbReference type="Proteomes" id="UP001189429"/>
    </source>
</evidence>
<evidence type="ECO:0008006" key="3">
    <source>
        <dbReference type="Google" id="ProtNLM"/>
    </source>
</evidence>
<comment type="caution">
    <text evidence="1">The sequence shown here is derived from an EMBL/GenBank/DDBJ whole genome shotgun (WGS) entry which is preliminary data.</text>
</comment>
<reference evidence="1" key="1">
    <citation type="submission" date="2023-10" db="EMBL/GenBank/DDBJ databases">
        <authorList>
            <person name="Chen Y."/>
            <person name="Shah S."/>
            <person name="Dougan E. K."/>
            <person name="Thang M."/>
            <person name="Chan C."/>
        </authorList>
    </citation>
    <scope>NUCLEOTIDE SEQUENCE [LARGE SCALE GENOMIC DNA]</scope>
</reference>
<sequence>MNAAPEGSSGENAPKELANITFESFSGVLHAQAAKLSKVLCDMQQQKVKHKELTPGSAEEHREANLMTLNYHNGRIDAIVTEVLKIQGLLLEKTSVRGYPSSAGGAGVDGGAEELEPAAAPLAVDIGQASKSDGATWKDDKASWTKGWVEHDPSKWISPELWAAFDANDPATWAPFGRVDYDVEPSELEVDGVLDMVKRGFNIDV</sequence>
<dbReference type="Proteomes" id="UP001189429">
    <property type="component" value="Unassembled WGS sequence"/>
</dbReference>
<keyword evidence="2" id="KW-1185">Reference proteome</keyword>
<evidence type="ECO:0000313" key="1">
    <source>
        <dbReference type="EMBL" id="CAK0801858.1"/>
    </source>
</evidence>
<dbReference type="EMBL" id="CAUYUJ010002670">
    <property type="protein sequence ID" value="CAK0801858.1"/>
    <property type="molecule type" value="Genomic_DNA"/>
</dbReference>
<name>A0ABN9QB74_9DINO</name>
<organism evidence="1 2">
    <name type="scientific">Prorocentrum cordatum</name>
    <dbReference type="NCBI Taxonomy" id="2364126"/>
    <lineage>
        <taxon>Eukaryota</taxon>
        <taxon>Sar</taxon>
        <taxon>Alveolata</taxon>
        <taxon>Dinophyceae</taxon>
        <taxon>Prorocentrales</taxon>
        <taxon>Prorocentraceae</taxon>
        <taxon>Prorocentrum</taxon>
    </lineage>
</organism>
<proteinExistence type="predicted"/>
<accession>A0ABN9QB74</accession>
<protein>
    <recommendedName>
        <fullName evidence="3">Mediator complex subunit 11</fullName>
    </recommendedName>
</protein>